<keyword evidence="1" id="KW-0732">Signal</keyword>
<reference evidence="3" key="1">
    <citation type="submission" date="2020-12" db="EMBL/GenBank/DDBJ databases">
        <title>Clostridium thailandense sp. nov., a novel acetogenic bacterium isolated from peat land soil in Thailand.</title>
        <authorList>
            <person name="Chaikitkaew S."/>
            <person name="Birkeland N.K."/>
        </authorList>
    </citation>
    <scope>NUCLEOTIDE SEQUENCE</scope>
    <source>
        <strain evidence="3">DSM 17425</strain>
    </source>
</reference>
<evidence type="ECO:0000313" key="3">
    <source>
        <dbReference type="EMBL" id="MBI6874085.1"/>
    </source>
</evidence>
<dbReference type="Pfam" id="PF00753">
    <property type="entry name" value="Lactamase_B"/>
    <property type="match status" value="1"/>
</dbReference>
<dbReference type="PANTHER" id="PTHR30619">
    <property type="entry name" value="DNA INTERNALIZATION/COMPETENCE PROTEIN COMEC/REC2"/>
    <property type="match status" value="1"/>
</dbReference>
<gene>
    <name evidence="3" type="ORF">I6U51_15490</name>
</gene>
<dbReference type="InterPro" id="IPR052159">
    <property type="entry name" value="Competence_DNA_uptake"/>
</dbReference>
<dbReference type="InterPro" id="IPR001279">
    <property type="entry name" value="Metallo-B-lactamas"/>
</dbReference>
<evidence type="ECO:0000256" key="1">
    <source>
        <dbReference type="SAM" id="SignalP"/>
    </source>
</evidence>
<evidence type="ECO:0000313" key="4">
    <source>
        <dbReference type="Proteomes" id="UP000622687"/>
    </source>
</evidence>
<sequence>MIALLLSVFIFAACSGSNPAGGTSTGGTSNADTKSSIKISYIDVGQGDSALIQVNGKNLLIDAGTNESTNKLISYLDKQNIKKLDYVVATHPHEDHIGGMDTVIKKYDIGEFYAPKKLANTKTFESMMNALKSKNLKINVAKAGVNLDLGKNVKCEMIAPNADNYEDVNNYSAVIKITYGNSKFLFTGDAEKLSEKEILNKNYDISADVLKVGHHGSSSSSSKPFLDKVTPKIAIISCGKNNDYGHPHRETMNELTKRKIQVYRTDVDGTIVLRSDGNKIIKQ</sequence>
<name>A0A934HTL4_9CLOT</name>
<dbReference type="CDD" id="cd07731">
    <property type="entry name" value="ComA-like_MBL-fold"/>
    <property type="match status" value="1"/>
</dbReference>
<evidence type="ECO:0000259" key="2">
    <source>
        <dbReference type="SMART" id="SM00849"/>
    </source>
</evidence>
<accession>A0A934HTL4</accession>
<dbReference type="Gene3D" id="3.60.15.10">
    <property type="entry name" value="Ribonuclease Z/Hydroxyacylglutathione hydrolase-like"/>
    <property type="match status" value="1"/>
</dbReference>
<dbReference type="SMART" id="SM00849">
    <property type="entry name" value="Lactamase_B"/>
    <property type="match status" value="1"/>
</dbReference>
<dbReference type="AlphaFoldDB" id="A0A934HTL4"/>
<proteinExistence type="predicted"/>
<dbReference type="SUPFAM" id="SSF56281">
    <property type="entry name" value="Metallo-hydrolase/oxidoreductase"/>
    <property type="match status" value="1"/>
</dbReference>
<feature type="chain" id="PRO_5038658019" evidence="1">
    <location>
        <begin position="21"/>
        <end position="283"/>
    </location>
</feature>
<keyword evidence="4" id="KW-1185">Reference proteome</keyword>
<dbReference type="InterPro" id="IPR036866">
    <property type="entry name" value="RibonucZ/Hydroxyglut_hydro"/>
</dbReference>
<organism evidence="3 4">
    <name type="scientific">Clostridium aciditolerans</name>
    <dbReference type="NCBI Taxonomy" id="339861"/>
    <lineage>
        <taxon>Bacteria</taxon>
        <taxon>Bacillati</taxon>
        <taxon>Bacillota</taxon>
        <taxon>Clostridia</taxon>
        <taxon>Eubacteriales</taxon>
        <taxon>Clostridiaceae</taxon>
        <taxon>Clostridium</taxon>
    </lineage>
</organism>
<feature type="signal peptide" evidence="1">
    <location>
        <begin position="1"/>
        <end position="20"/>
    </location>
</feature>
<dbReference type="EMBL" id="JAEEGB010000018">
    <property type="protein sequence ID" value="MBI6874085.1"/>
    <property type="molecule type" value="Genomic_DNA"/>
</dbReference>
<dbReference type="InterPro" id="IPR035681">
    <property type="entry name" value="ComA-like_MBL"/>
</dbReference>
<dbReference type="PANTHER" id="PTHR30619:SF7">
    <property type="entry name" value="BETA-LACTAMASE DOMAIN PROTEIN"/>
    <property type="match status" value="1"/>
</dbReference>
<protein>
    <submittedName>
        <fullName evidence="3">MBL fold metallo-hydrolase</fullName>
    </submittedName>
</protein>
<dbReference type="Proteomes" id="UP000622687">
    <property type="component" value="Unassembled WGS sequence"/>
</dbReference>
<comment type="caution">
    <text evidence="3">The sequence shown here is derived from an EMBL/GenBank/DDBJ whole genome shotgun (WGS) entry which is preliminary data.</text>
</comment>
<feature type="domain" description="Metallo-beta-lactamase" evidence="2">
    <location>
        <begin position="46"/>
        <end position="240"/>
    </location>
</feature>